<dbReference type="PANTHER" id="PTHR35813">
    <property type="entry name" value="INNER MEMBRANE PROTEIN YBAN"/>
    <property type="match status" value="1"/>
</dbReference>
<accession>A0A1M5BGG6</accession>
<keyword evidence="4" id="KW-1185">Reference proteome</keyword>
<dbReference type="EMBL" id="FQUJ01000011">
    <property type="protein sequence ID" value="SHF41683.1"/>
    <property type="molecule type" value="Genomic_DNA"/>
</dbReference>
<feature type="transmembrane region" description="Helical" evidence="2">
    <location>
        <begin position="12"/>
        <end position="42"/>
    </location>
</feature>
<keyword evidence="1" id="KW-0997">Cell inner membrane</keyword>
<keyword evidence="2" id="KW-1133">Transmembrane helix</keyword>
<organism evidence="3 4">
    <name type="scientific">Modicisalibacter ilicicola DSM 19980</name>
    <dbReference type="NCBI Taxonomy" id="1121942"/>
    <lineage>
        <taxon>Bacteria</taxon>
        <taxon>Pseudomonadati</taxon>
        <taxon>Pseudomonadota</taxon>
        <taxon>Gammaproteobacteria</taxon>
        <taxon>Oceanospirillales</taxon>
        <taxon>Halomonadaceae</taxon>
        <taxon>Modicisalibacter</taxon>
    </lineage>
</organism>
<comment type="subcellular location">
    <subcellularLocation>
        <location evidence="1">Cell inner membrane</location>
        <topology evidence="1">Multi-pass membrane protein</topology>
    </subcellularLocation>
</comment>
<dbReference type="Proteomes" id="UP000184346">
    <property type="component" value="Unassembled WGS sequence"/>
</dbReference>
<dbReference type="PIRSF" id="PIRSF016789">
    <property type="entry name" value="DUF454"/>
    <property type="match status" value="1"/>
</dbReference>
<evidence type="ECO:0000313" key="4">
    <source>
        <dbReference type="Proteomes" id="UP000184346"/>
    </source>
</evidence>
<evidence type="ECO:0000256" key="2">
    <source>
        <dbReference type="SAM" id="Phobius"/>
    </source>
</evidence>
<gene>
    <name evidence="3" type="ORF">SAMN02745148_02576</name>
</gene>
<keyword evidence="1" id="KW-1003">Cell membrane</keyword>
<evidence type="ECO:0000313" key="3">
    <source>
        <dbReference type="EMBL" id="SHF41683.1"/>
    </source>
</evidence>
<dbReference type="InterPro" id="IPR007401">
    <property type="entry name" value="DUF454"/>
</dbReference>
<dbReference type="PANTHER" id="PTHR35813:SF1">
    <property type="entry name" value="INNER MEMBRANE PROTEIN YBAN"/>
    <property type="match status" value="1"/>
</dbReference>
<keyword evidence="2" id="KW-0812">Transmembrane</keyword>
<protein>
    <recommendedName>
        <fullName evidence="1">Inner membrane protein</fullName>
    </recommendedName>
</protein>
<keyword evidence="1 2" id="KW-0472">Membrane</keyword>
<dbReference type="Pfam" id="PF04304">
    <property type="entry name" value="DUF454"/>
    <property type="match status" value="1"/>
</dbReference>
<proteinExistence type="predicted"/>
<dbReference type="RefSeq" id="WP_072823496.1">
    <property type="nucleotide sequence ID" value="NZ_FQUJ01000011.1"/>
</dbReference>
<sequence length="123" mass="13690">MSKLRRTLYTSLAGVSFALGIVGAFLPLMPTTVFMLLALWLASRGSPRFAGWIRRHPRFGPPILAWEDEGAISRQAKYLACAMLLLSMLVISLTLDSLLLRTLLIPFLALVGLWIVTRPEPRP</sequence>
<feature type="transmembrane region" description="Helical" evidence="2">
    <location>
        <begin position="98"/>
        <end position="117"/>
    </location>
</feature>
<dbReference type="STRING" id="1121942.SAMN02745148_02576"/>
<dbReference type="AlphaFoldDB" id="A0A1M5BGG6"/>
<dbReference type="OrthoDB" id="9816293at2"/>
<name>A0A1M5BGG6_9GAMM</name>
<reference evidence="3 4" key="1">
    <citation type="submission" date="2016-11" db="EMBL/GenBank/DDBJ databases">
        <authorList>
            <person name="Jaros S."/>
            <person name="Januszkiewicz K."/>
            <person name="Wedrychowicz H."/>
        </authorList>
    </citation>
    <scope>NUCLEOTIDE SEQUENCE [LARGE SCALE GENOMIC DNA]</scope>
    <source>
        <strain evidence="3 4">DSM 19980</strain>
    </source>
</reference>
<dbReference type="GO" id="GO:0005886">
    <property type="term" value="C:plasma membrane"/>
    <property type="evidence" value="ECO:0007669"/>
    <property type="project" value="UniProtKB-SubCell"/>
</dbReference>
<evidence type="ECO:0000256" key="1">
    <source>
        <dbReference type="PIRNR" id="PIRNR016789"/>
    </source>
</evidence>